<evidence type="ECO:0000256" key="7">
    <source>
        <dbReference type="ARBA" id="ARBA00023237"/>
    </source>
</evidence>
<evidence type="ECO:0000313" key="10">
    <source>
        <dbReference type="EMBL" id="QKH88396.1"/>
    </source>
</evidence>
<dbReference type="EMBL" id="CP054010">
    <property type="protein sequence ID" value="QKH88396.1"/>
    <property type="molecule type" value="Genomic_DNA"/>
</dbReference>
<evidence type="ECO:0000256" key="3">
    <source>
        <dbReference type="ARBA" id="ARBA00022448"/>
    </source>
</evidence>
<name>A0A7D4KCM0_9BACT</name>
<feature type="signal peptide" evidence="9">
    <location>
        <begin position="1"/>
        <end position="19"/>
    </location>
</feature>
<reference evidence="10 11" key="1">
    <citation type="submission" date="2020-05" db="EMBL/GenBank/DDBJ databases">
        <title>FDA dAtabase for Regulatory Grade micrObial Sequences (FDA-ARGOS): Supporting development and validation of Infectious Disease Dx tests.</title>
        <authorList>
            <person name="Moreno J."/>
            <person name="Tallon L."/>
            <person name="Sadzewicz L."/>
            <person name="Zhao X."/>
            <person name="Vavikolanu K."/>
            <person name="Mehta A."/>
            <person name="Aluvathingal J."/>
            <person name="Nadendla S."/>
            <person name="Myers T."/>
            <person name="Yan Y."/>
            <person name="Sichtig H."/>
        </authorList>
    </citation>
    <scope>NUCLEOTIDE SEQUENCE [LARGE SCALE GENOMIC DNA]</scope>
    <source>
        <strain evidence="10 11">FDAARGOS_760</strain>
    </source>
</reference>
<comment type="similarity">
    <text evidence="2">Belongs to the outer membrane factor (OMF) (TC 1.B.17) family.</text>
</comment>
<evidence type="ECO:0000256" key="2">
    <source>
        <dbReference type="ARBA" id="ARBA00007613"/>
    </source>
</evidence>
<dbReference type="GO" id="GO:0015288">
    <property type="term" value="F:porin activity"/>
    <property type="evidence" value="ECO:0007669"/>
    <property type="project" value="TreeGrafter"/>
</dbReference>
<evidence type="ECO:0000313" key="11">
    <source>
        <dbReference type="Proteomes" id="UP000500843"/>
    </source>
</evidence>
<evidence type="ECO:0000256" key="1">
    <source>
        <dbReference type="ARBA" id="ARBA00004442"/>
    </source>
</evidence>
<dbReference type="Gene3D" id="1.20.1600.10">
    <property type="entry name" value="Outer membrane efflux proteins (OEP)"/>
    <property type="match status" value="1"/>
</dbReference>
<dbReference type="PANTHER" id="PTHR30026:SF20">
    <property type="entry name" value="OUTER MEMBRANE PROTEIN TOLC"/>
    <property type="match status" value="1"/>
</dbReference>
<keyword evidence="8" id="KW-0175">Coiled coil</keyword>
<dbReference type="Pfam" id="PF02321">
    <property type="entry name" value="OEP"/>
    <property type="match status" value="1"/>
</dbReference>
<proteinExistence type="inferred from homology"/>
<evidence type="ECO:0000256" key="5">
    <source>
        <dbReference type="ARBA" id="ARBA00022692"/>
    </source>
</evidence>
<dbReference type="AlphaFoldDB" id="A0A7D4KCM0"/>
<organism evidence="10 11">
    <name type="scientific">Prevotella melaninogenica</name>
    <dbReference type="NCBI Taxonomy" id="28132"/>
    <lineage>
        <taxon>Bacteria</taxon>
        <taxon>Pseudomonadati</taxon>
        <taxon>Bacteroidota</taxon>
        <taxon>Bacteroidia</taxon>
        <taxon>Bacteroidales</taxon>
        <taxon>Prevotellaceae</taxon>
        <taxon>Prevotella</taxon>
    </lineage>
</organism>
<protein>
    <submittedName>
        <fullName evidence="10">TolC family protein</fullName>
    </submittedName>
</protein>
<sequence>MKKIMISLALIMLSSVSRAQTLEECQQAAEKNYPLIKQYGLIAKTTQLTVKNIQKGWLPQLTASAQATYQSAVTAWPESMQTMYQQMGLNMRGLRKDQYKIGVDLQQTIYDGGAISSQRNIAQQEGKVQEVQTETNLYQVRRRVNEMYFSLLLLNEQIQLNEDVKALLQSSEKKLSAMVKGGTAATSDLDNVRAERLSVEQQNENLKQQKLMLQRMLSVFCGFEVNNTQKPKPIQIASLVNKRPEMRLYNSQLELTEAKEKALDTQLRPKLGLFAQGFYGYPGLNMFEDMMNRKWSLNGIVGVKLSWNVSALYTHKNDKARLNAQQEMIENAREVFLFNNKLEEIQQSENINRYQTMMKSDDEIIVLRTNVRKAAESKLTHGIIDVISLLREINNENAAKTQQTIHEIDMLKEMYNLKYTNNE</sequence>
<dbReference type="PANTHER" id="PTHR30026">
    <property type="entry name" value="OUTER MEMBRANE PROTEIN TOLC"/>
    <property type="match status" value="1"/>
</dbReference>
<keyword evidence="5" id="KW-0812">Transmembrane</keyword>
<dbReference type="GO" id="GO:0009279">
    <property type="term" value="C:cell outer membrane"/>
    <property type="evidence" value="ECO:0007669"/>
    <property type="project" value="UniProtKB-SubCell"/>
</dbReference>
<evidence type="ECO:0000256" key="8">
    <source>
        <dbReference type="SAM" id="Coils"/>
    </source>
</evidence>
<dbReference type="InterPro" id="IPR051906">
    <property type="entry name" value="TolC-like"/>
</dbReference>
<evidence type="ECO:0000256" key="4">
    <source>
        <dbReference type="ARBA" id="ARBA00022452"/>
    </source>
</evidence>
<gene>
    <name evidence="10" type="ORF">FIU21_04795</name>
</gene>
<evidence type="ECO:0000256" key="6">
    <source>
        <dbReference type="ARBA" id="ARBA00023136"/>
    </source>
</evidence>
<evidence type="ECO:0000256" key="9">
    <source>
        <dbReference type="SAM" id="SignalP"/>
    </source>
</evidence>
<dbReference type="GO" id="GO:1990281">
    <property type="term" value="C:efflux pump complex"/>
    <property type="evidence" value="ECO:0007669"/>
    <property type="project" value="TreeGrafter"/>
</dbReference>
<comment type="subcellular location">
    <subcellularLocation>
        <location evidence="1">Cell outer membrane</location>
    </subcellularLocation>
</comment>
<dbReference type="RefSeq" id="WP_036886317.1">
    <property type="nucleotide sequence ID" value="NZ_CP054010.1"/>
</dbReference>
<dbReference type="InterPro" id="IPR003423">
    <property type="entry name" value="OMP_efflux"/>
</dbReference>
<dbReference type="Proteomes" id="UP000500843">
    <property type="component" value="Chromosome 1"/>
</dbReference>
<dbReference type="GO" id="GO:0015562">
    <property type="term" value="F:efflux transmembrane transporter activity"/>
    <property type="evidence" value="ECO:0007669"/>
    <property type="project" value="InterPro"/>
</dbReference>
<feature type="coiled-coil region" evidence="8">
    <location>
        <begin position="189"/>
        <end position="216"/>
    </location>
</feature>
<accession>A0A7D4KCM0</accession>
<feature type="chain" id="PRO_5028807047" evidence="9">
    <location>
        <begin position="20"/>
        <end position="423"/>
    </location>
</feature>
<keyword evidence="6" id="KW-0472">Membrane</keyword>
<keyword evidence="4" id="KW-1134">Transmembrane beta strand</keyword>
<dbReference type="SUPFAM" id="SSF56954">
    <property type="entry name" value="Outer membrane efflux proteins (OEP)"/>
    <property type="match status" value="1"/>
</dbReference>
<keyword evidence="3" id="KW-0813">Transport</keyword>
<keyword evidence="9" id="KW-0732">Signal</keyword>
<keyword evidence="7" id="KW-0998">Cell outer membrane</keyword>